<feature type="compositionally biased region" description="Low complexity" evidence="1">
    <location>
        <begin position="377"/>
        <end position="391"/>
    </location>
</feature>
<feature type="compositionally biased region" description="Gly residues" evidence="1">
    <location>
        <begin position="250"/>
        <end position="261"/>
    </location>
</feature>
<sequence>MEYVFNHSLSQQDTSGAPDRRVRPQRPQSAFIPTTSYYAQREDDVGKPVLQHRPLAKGEHTQASLAKVWDDPAQRPKQFLSNDVNKVSYALMSRDIEGAVSRSAEVPQRPRDTNPCAPTYILPGHTANAAATAAAMAASSQPAGNSPSGRPPPGPSAPSATTSGGGAPPATTASPTAAGASPGRSSAWQDVSDITAVASVVERPARLGTRHTNFSTADIEGAWPHWEPPFRAHVGRNLRDPGLDVSDITGAGGGGEGGIRGAGARRRAASARTARDYGTSRDYGAFYHAPPDQTGDAPRQTYVPPAEAPHPYSPQQQQTAAPTTYLPPPLSWQPVEPPQPSSTAPSGPAGPTGTWAEGEGGGSPASGASPRGPPPAAHSLLLRSASSSGPPYATHIPGGGLAATLAASLGLAPADRAVAAAELPAATVGRPSPARSDPALRHSIKRAASEAQRAAGADAARLVAGLRPSREAVEAFWGACRRLDREVCGKLPPSDFAAALRATGVLPASSGPDGGASTAAALAAGLADGSGLVSYRGLARSLLAQAPQPPPAAPPPAARPRPFSAGPGVGVGARSGSAPRTARVQSARPAGPAQAQYGGGEGGRSLLDGPGSTSAGRRSVNWAPELSSMAGCGQGQGQAAAPGYQEQQARPHTPPQLQQEPQRQPAGPSTVTARIHLGGGGAGASPGQTAGGNGAVSSAPSPPPEREWRPPTPPHASHHPTPPAPQPPAPHATSAPHPGVLPGAGAGPNWPPAPPPDPYQKRPSSAIALSCGGTPPREAADTTFFPFKATPYWFGGSTVGAAGGGDMAGPGGPGEAARAYQPSGDHTAGLVGRGHLRSTLPGANSVCVDPAQEAAILGRTGSGLGGSSRGRPASALGGSGAGSTAMYRQLHQEGPPLYSAAVDPAAATGSSLKGPAAAAFAAMRTQPSGPRMTGAPRPVSAPRASTARASSARAGAGGGGGGSCVGSRALEASMLRETIAAVRSLY</sequence>
<feature type="region of interest" description="Disordered" evidence="1">
    <location>
        <begin position="545"/>
        <end position="775"/>
    </location>
</feature>
<protein>
    <submittedName>
        <fullName evidence="2">Uncharacterized protein</fullName>
    </submittedName>
</protein>
<reference evidence="2" key="1">
    <citation type="journal article" date="2020" name="bioRxiv">
        <title>Comparative genomics of Chlamydomonas.</title>
        <authorList>
            <person name="Craig R.J."/>
            <person name="Hasan A.R."/>
            <person name="Ness R.W."/>
            <person name="Keightley P.D."/>
        </authorList>
    </citation>
    <scope>NUCLEOTIDE SEQUENCE</scope>
    <source>
        <strain evidence="2">CCAP 11/70</strain>
    </source>
</reference>
<keyword evidence="3" id="KW-1185">Reference proteome</keyword>
<feature type="region of interest" description="Disordered" evidence="1">
    <location>
        <begin position="859"/>
        <end position="882"/>
    </location>
</feature>
<gene>
    <name evidence="2" type="ORF">HYH03_012306</name>
</gene>
<feature type="compositionally biased region" description="Pro residues" evidence="1">
    <location>
        <begin position="325"/>
        <end position="340"/>
    </location>
</feature>
<feature type="compositionally biased region" description="Low complexity" evidence="1">
    <location>
        <begin position="655"/>
        <end position="665"/>
    </location>
</feature>
<dbReference type="EMBL" id="JAEHOE010000075">
    <property type="protein sequence ID" value="KAG2489286.1"/>
    <property type="molecule type" value="Genomic_DNA"/>
</dbReference>
<proteinExistence type="predicted"/>
<dbReference type="OrthoDB" id="538793at2759"/>
<feature type="region of interest" description="Disordered" evidence="1">
    <location>
        <begin position="1"/>
        <end position="30"/>
    </location>
</feature>
<feature type="compositionally biased region" description="Low complexity" evidence="1">
    <location>
        <begin position="313"/>
        <end position="324"/>
    </location>
</feature>
<feature type="compositionally biased region" description="Gly residues" evidence="1">
    <location>
        <begin position="805"/>
        <end position="814"/>
    </location>
</feature>
<comment type="caution">
    <text evidence="2">The sequence shown here is derived from an EMBL/GenBank/DDBJ whole genome shotgun (WGS) entry which is preliminary data.</text>
</comment>
<evidence type="ECO:0000256" key="1">
    <source>
        <dbReference type="SAM" id="MobiDB-lite"/>
    </source>
</evidence>
<organism evidence="2 3">
    <name type="scientific">Edaphochlamys debaryana</name>
    <dbReference type="NCBI Taxonomy" id="47281"/>
    <lineage>
        <taxon>Eukaryota</taxon>
        <taxon>Viridiplantae</taxon>
        <taxon>Chlorophyta</taxon>
        <taxon>core chlorophytes</taxon>
        <taxon>Chlorophyceae</taxon>
        <taxon>CS clade</taxon>
        <taxon>Chlamydomonadales</taxon>
        <taxon>Chlamydomonadales incertae sedis</taxon>
        <taxon>Edaphochlamys</taxon>
    </lineage>
</organism>
<feature type="region of interest" description="Disordered" evidence="1">
    <location>
        <begin position="925"/>
        <end position="963"/>
    </location>
</feature>
<feature type="region of interest" description="Disordered" evidence="1">
    <location>
        <begin position="100"/>
        <end position="188"/>
    </location>
</feature>
<feature type="compositionally biased region" description="Low complexity" evidence="1">
    <location>
        <begin position="341"/>
        <end position="357"/>
    </location>
</feature>
<evidence type="ECO:0000313" key="2">
    <source>
        <dbReference type="EMBL" id="KAG2489286.1"/>
    </source>
</evidence>
<feature type="compositionally biased region" description="Low complexity" evidence="1">
    <location>
        <begin position="637"/>
        <end position="648"/>
    </location>
</feature>
<dbReference type="Proteomes" id="UP000612055">
    <property type="component" value="Unassembled WGS sequence"/>
</dbReference>
<feature type="region of interest" description="Disordered" evidence="1">
    <location>
        <begin position="805"/>
        <end position="836"/>
    </location>
</feature>
<feature type="compositionally biased region" description="Low complexity" evidence="1">
    <location>
        <begin position="157"/>
        <end position="187"/>
    </location>
</feature>
<feature type="compositionally biased region" description="Gly residues" evidence="1">
    <location>
        <begin position="677"/>
        <end position="694"/>
    </location>
</feature>
<feature type="compositionally biased region" description="Low complexity" evidence="1">
    <location>
        <begin position="587"/>
        <end position="596"/>
    </location>
</feature>
<feature type="region of interest" description="Disordered" evidence="1">
    <location>
        <begin position="245"/>
        <end position="391"/>
    </location>
</feature>
<feature type="compositionally biased region" description="Pro residues" evidence="1">
    <location>
        <begin position="749"/>
        <end position="758"/>
    </location>
</feature>
<name>A0A835XSI5_9CHLO</name>
<feature type="compositionally biased region" description="Low complexity" evidence="1">
    <location>
        <begin position="126"/>
        <end position="148"/>
    </location>
</feature>
<feature type="compositionally biased region" description="Pro residues" evidence="1">
    <location>
        <begin position="710"/>
        <end position="730"/>
    </location>
</feature>
<evidence type="ECO:0000313" key="3">
    <source>
        <dbReference type="Proteomes" id="UP000612055"/>
    </source>
</evidence>
<dbReference type="AlphaFoldDB" id="A0A835XSI5"/>
<accession>A0A835XSI5</accession>
<feature type="compositionally biased region" description="Pro residues" evidence="1">
    <location>
        <begin position="547"/>
        <end position="559"/>
    </location>
</feature>
<feature type="compositionally biased region" description="Low complexity" evidence="1">
    <location>
        <begin position="934"/>
        <end position="954"/>
    </location>
</feature>